<proteinExistence type="predicted"/>
<evidence type="ECO:0000256" key="1">
    <source>
        <dbReference type="SAM" id="MobiDB-lite"/>
    </source>
</evidence>
<dbReference type="InterPro" id="IPR054491">
    <property type="entry name" value="MGH1-like_GH"/>
</dbReference>
<organism evidence="3 4">
    <name type="scientific">Saitozyma podzolica</name>
    <dbReference type="NCBI Taxonomy" id="1890683"/>
    <lineage>
        <taxon>Eukaryota</taxon>
        <taxon>Fungi</taxon>
        <taxon>Dikarya</taxon>
        <taxon>Basidiomycota</taxon>
        <taxon>Agaricomycotina</taxon>
        <taxon>Tremellomycetes</taxon>
        <taxon>Tremellales</taxon>
        <taxon>Trimorphomycetaceae</taxon>
        <taxon>Saitozyma</taxon>
    </lineage>
</organism>
<dbReference type="GO" id="GO:0005975">
    <property type="term" value="P:carbohydrate metabolic process"/>
    <property type="evidence" value="ECO:0007669"/>
    <property type="project" value="InterPro"/>
</dbReference>
<sequence>MTLNGHPNGHVNGHANAANGSHQPSLPVDVFTVPWSYRGSYISLSTLAGDCGLLTPNIDVAFVSQYKPYGAPCFVLRPEVVPLPQPSGFHTTPSPVTYRATPQKLEWLHHGEPVAEATFGNDRIVRMRGTIAMSFDTDMEKLRSYIYEPPKPSQQARDVVEWSSIGLMPFRFVALRGKLSTIGATTYENGRITVSPTDGEWELLIHERNPTEGGVYGETIDQWAERVSSVSFDQSVDSMKKAFEAYAAGMCPWSKGRVDPLDLLACYVMWTSTARAEGFVETEAVLMSKLWMNKVWSWDNCFNALALAAHEDHLQGSIDNLLLPFTHQLPDGRIPDAMMYNEITWDFTKPPIYGWTLERLLEIRPEITKTQLKTIYDKVGKFTDMWLIHRRVEGSELSFYAHGNDSGWDNSTSFDGEKLVVNADLASHLILQTDVLSRLSKRLGLGEEAKWDAERERLIEALIRELWDGENFRVKSARTGATRKSTSLLQYVPLTAARFLPKEIVDKMIADLQGFLTQWGLATEPLESKEYDSDGYWRGPIWAPSTIILESGVREAGYTEFADDLKKRFFKLCVKGGFAENYDAITGEGHRDLSHTWSSSIYLVMRREAALQGLN</sequence>
<dbReference type="EMBL" id="RSCD01000037">
    <property type="protein sequence ID" value="RSH80117.1"/>
    <property type="molecule type" value="Genomic_DNA"/>
</dbReference>
<dbReference type="STRING" id="1890683.A0A427XN31"/>
<dbReference type="InterPro" id="IPR012341">
    <property type="entry name" value="6hp_glycosidase-like_sf"/>
</dbReference>
<dbReference type="OrthoDB" id="2581368at2759"/>
<feature type="compositionally biased region" description="Low complexity" evidence="1">
    <location>
        <begin position="1"/>
        <end position="22"/>
    </location>
</feature>
<protein>
    <recommendedName>
        <fullName evidence="2">Mannosylglycerate hydrolase MGH1-like glycoside hydrolase domain-containing protein</fullName>
    </recommendedName>
</protein>
<dbReference type="GO" id="GO:0003824">
    <property type="term" value="F:catalytic activity"/>
    <property type="evidence" value="ECO:0007669"/>
    <property type="project" value="UniProtKB-ARBA"/>
</dbReference>
<dbReference type="InterPro" id="IPR008928">
    <property type="entry name" value="6-hairpin_glycosidase_sf"/>
</dbReference>
<evidence type="ECO:0000259" key="2">
    <source>
        <dbReference type="Pfam" id="PF22422"/>
    </source>
</evidence>
<keyword evidence="4" id="KW-1185">Reference proteome</keyword>
<dbReference type="Pfam" id="PF22422">
    <property type="entry name" value="MGH1-like_GH"/>
    <property type="match status" value="1"/>
</dbReference>
<feature type="domain" description="Mannosylglycerate hydrolase MGH1-like glycoside hydrolase" evidence="2">
    <location>
        <begin position="294"/>
        <end position="598"/>
    </location>
</feature>
<dbReference type="AlphaFoldDB" id="A0A427XN31"/>
<accession>A0A427XN31</accession>
<reference evidence="3 4" key="1">
    <citation type="submission" date="2018-11" db="EMBL/GenBank/DDBJ databases">
        <title>Genome sequence of Saitozyma podzolica DSM 27192.</title>
        <authorList>
            <person name="Aliyu H."/>
            <person name="Gorte O."/>
            <person name="Ochsenreither K."/>
        </authorList>
    </citation>
    <scope>NUCLEOTIDE SEQUENCE [LARGE SCALE GENOMIC DNA]</scope>
    <source>
        <strain evidence="3 4">DSM 27192</strain>
    </source>
</reference>
<name>A0A427XN31_9TREE</name>
<comment type="caution">
    <text evidence="3">The sequence shown here is derived from an EMBL/GenBank/DDBJ whole genome shotgun (WGS) entry which is preliminary data.</text>
</comment>
<gene>
    <name evidence="3" type="ORF">EHS25_007319</name>
</gene>
<feature type="region of interest" description="Disordered" evidence="1">
    <location>
        <begin position="1"/>
        <end position="23"/>
    </location>
</feature>
<dbReference type="Proteomes" id="UP000279259">
    <property type="component" value="Unassembled WGS sequence"/>
</dbReference>
<dbReference type="Gene3D" id="1.50.10.10">
    <property type="match status" value="1"/>
</dbReference>
<evidence type="ECO:0000313" key="4">
    <source>
        <dbReference type="Proteomes" id="UP000279259"/>
    </source>
</evidence>
<evidence type="ECO:0000313" key="3">
    <source>
        <dbReference type="EMBL" id="RSH80117.1"/>
    </source>
</evidence>
<dbReference type="SUPFAM" id="SSF48208">
    <property type="entry name" value="Six-hairpin glycosidases"/>
    <property type="match status" value="1"/>
</dbReference>